<dbReference type="SMART" id="SM00388">
    <property type="entry name" value="HisKA"/>
    <property type="match status" value="1"/>
</dbReference>
<dbReference type="Pfam" id="PF02518">
    <property type="entry name" value="HATPase_c"/>
    <property type="match status" value="1"/>
</dbReference>
<dbReference type="InterPro" id="IPR036097">
    <property type="entry name" value="HisK_dim/P_sf"/>
</dbReference>
<dbReference type="SUPFAM" id="SSF55874">
    <property type="entry name" value="ATPase domain of HSP90 chaperone/DNA topoisomerase II/histidine kinase"/>
    <property type="match status" value="1"/>
</dbReference>
<sequence>MDPTTQASLTALVGVFVGAVGVWTYIHSERIQRTAEPTPTEPSVPADVATVLATLRSSAVVVDTDDVVLKASAPAYSLGLVRGGALAIDELAELVRQVRRDGQIREQEMTLERDLSAPLTVHARVAPLGSKLVLAMLEDRTRERRVEAVRRDFVANVSHELKTPVGAIKLLAETIEDASDDPEAVRRFAGRLRVESDRLTDLVHQVIELSRLQDTDPSEAQDVVGIDEVVRIAVDTSALASTAKQISVVVRGDTGLFVRGNPQLISAAVSNLVSNAVHYSEPHSTVVVQTRGQGQTVEIAVVDQGIGIPADEIDRIFERFYRVDPARHRSTGGNGLGLSIVKHVAATHGGDVKVWSVEGQGSTFTLTLPSTSPTDIPSDIPSDIPTDIPSETHPADTHPAQQEGTP</sequence>
<feature type="compositionally biased region" description="Low complexity" evidence="9">
    <location>
        <begin position="366"/>
        <end position="389"/>
    </location>
</feature>
<evidence type="ECO:0000256" key="1">
    <source>
        <dbReference type="ARBA" id="ARBA00000085"/>
    </source>
</evidence>
<comment type="subcellular location">
    <subcellularLocation>
        <location evidence="2">Cell membrane</location>
    </subcellularLocation>
</comment>
<dbReference type="SUPFAM" id="SSF47384">
    <property type="entry name" value="Homodimeric domain of signal transducing histidine kinase"/>
    <property type="match status" value="1"/>
</dbReference>
<dbReference type="PANTHER" id="PTHR45453">
    <property type="entry name" value="PHOSPHATE REGULON SENSOR PROTEIN PHOR"/>
    <property type="match status" value="1"/>
</dbReference>
<evidence type="ECO:0000256" key="7">
    <source>
        <dbReference type="ARBA" id="ARBA00023012"/>
    </source>
</evidence>
<keyword evidence="6 12" id="KW-0418">Kinase</keyword>
<keyword evidence="13" id="KW-1185">Reference proteome</keyword>
<accession>A0ABW1QTK0</accession>
<dbReference type="Gene3D" id="3.30.565.10">
    <property type="entry name" value="Histidine kinase-like ATPase, C-terminal domain"/>
    <property type="match status" value="1"/>
</dbReference>
<dbReference type="EC" id="2.7.13.3" evidence="3"/>
<keyword evidence="10" id="KW-0472">Membrane</keyword>
<dbReference type="PANTHER" id="PTHR45453:SF1">
    <property type="entry name" value="PHOSPHATE REGULON SENSOR PROTEIN PHOR"/>
    <property type="match status" value="1"/>
</dbReference>
<keyword evidence="10" id="KW-0812">Transmembrane</keyword>
<evidence type="ECO:0000256" key="3">
    <source>
        <dbReference type="ARBA" id="ARBA00012438"/>
    </source>
</evidence>
<dbReference type="Gene3D" id="1.10.287.130">
    <property type="match status" value="1"/>
</dbReference>
<gene>
    <name evidence="12" type="ORF">ACFPWU_03760</name>
</gene>
<proteinExistence type="predicted"/>
<dbReference type="InterPro" id="IPR036890">
    <property type="entry name" value="HATPase_C_sf"/>
</dbReference>
<comment type="caution">
    <text evidence="12">The sequence shown here is derived from an EMBL/GenBank/DDBJ whole genome shotgun (WGS) entry which is preliminary data.</text>
</comment>
<dbReference type="InterPro" id="IPR003594">
    <property type="entry name" value="HATPase_dom"/>
</dbReference>
<keyword evidence="5" id="KW-0808">Transferase</keyword>
<comment type="catalytic activity">
    <reaction evidence="1">
        <text>ATP + protein L-histidine = ADP + protein N-phospho-L-histidine.</text>
        <dbReference type="EC" id="2.7.13.3"/>
    </reaction>
</comment>
<evidence type="ECO:0000256" key="5">
    <source>
        <dbReference type="ARBA" id="ARBA00022679"/>
    </source>
</evidence>
<evidence type="ECO:0000313" key="13">
    <source>
        <dbReference type="Proteomes" id="UP001596098"/>
    </source>
</evidence>
<keyword evidence="7" id="KW-0902">Two-component regulatory system</keyword>
<name>A0ABW1QTK0_9ACTN</name>
<dbReference type="InterPro" id="IPR050351">
    <property type="entry name" value="BphY/WalK/GraS-like"/>
</dbReference>
<evidence type="ECO:0000259" key="11">
    <source>
        <dbReference type="PROSITE" id="PS50109"/>
    </source>
</evidence>
<dbReference type="InterPro" id="IPR004358">
    <property type="entry name" value="Sig_transdc_His_kin-like_C"/>
</dbReference>
<evidence type="ECO:0000256" key="10">
    <source>
        <dbReference type="SAM" id="Phobius"/>
    </source>
</evidence>
<feature type="domain" description="Histidine kinase" evidence="11">
    <location>
        <begin position="156"/>
        <end position="372"/>
    </location>
</feature>
<dbReference type="InterPro" id="IPR003661">
    <property type="entry name" value="HisK_dim/P_dom"/>
</dbReference>
<evidence type="ECO:0000256" key="4">
    <source>
        <dbReference type="ARBA" id="ARBA00022553"/>
    </source>
</evidence>
<dbReference type="GO" id="GO:0016301">
    <property type="term" value="F:kinase activity"/>
    <property type="evidence" value="ECO:0007669"/>
    <property type="project" value="UniProtKB-KW"/>
</dbReference>
<feature type="region of interest" description="Disordered" evidence="9">
    <location>
        <begin position="366"/>
        <end position="406"/>
    </location>
</feature>
<dbReference type="RefSeq" id="WP_128219576.1">
    <property type="nucleotide sequence ID" value="NZ_CP034929.1"/>
</dbReference>
<reference evidence="13" key="1">
    <citation type="journal article" date="2019" name="Int. J. Syst. Evol. Microbiol.">
        <title>The Global Catalogue of Microorganisms (GCM) 10K type strain sequencing project: providing services to taxonomists for standard genome sequencing and annotation.</title>
        <authorList>
            <consortium name="The Broad Institute Genomics Platform"/>
            <consortium name="The Broad Institute Genome Sequencing Center for Infectious Disease"/>
            <person name="Wu L."/>
            <person name="Ma J."/>
        </authorList>
    </citation>
    <scope>NUCLEOTIDE SEQUENCE [LARGE SCALE GENOMIC DNA]</scope>
    <source>
        <strain evidence="13">DFY28</strain>
    </source>
</reference>
<dbReference type="PRINTS" id="PR00344">
    <property type="entry name" value="BCTRLSENSOR"/>
</dbReference>
<evidence type="ECO:0000256" key="2">
    <source>
        <dbReference type="ARBA" id="ARBA00004236"/>
    </source>
</evidence>
<dbReference type="InterPro" id="IPR005467">
    <property type="entry name" value="His_kinase_dom"/>
</dbReference>
<evidence type="ECO:0000313" key="12">
    <source>
        <dbReference type="EMBL" id="MFC6152781.1"/>
    </source>
</evidence>
<dbReference type="CDD" id="cd00075">
    <property type="entry name" value="HATPase"/>
    <property type="match status" value="1"/>
</dbReference>
<keyword evidence="10" id="KW-1133">Transmembrane helix</keyword>
<dbReference type="CDD" id="cd00082">
    <property type="entry name" value="HisKA"/>
    <property type="match status" value="1"/>
</dbReference>
<keyword evidence="4" id="KW-0597">Phosphoprotein</keyword>
<dbReference type="PROSITE" id="PS50109">
    <property type="entry name" value="HIS_KIN"/>
    <property type="match status" value="1"/>
</dbReference>
<feature type="transmembrane region" description="Helical" evidence="10">
    <location>
        <begin position="6"/>
        <end position="26"/>
    </location>
</feature>
<evidence type="ECO:0000256" key="9">
    <source>
        <dbReference type="SAM" id="MobiDB-lite"/>
    </source>
</evidence>
<dbReference type="SMART" id="SM00387">
    <property type="entry name" value="HATPase_c"/>
    <property type="match status" value="1"/>
</dbReference>
<dbReference type="Proteomes" id="UP001596098">
    <property type="component" value="Unassembled WGS sequence"/>
</dbReference>
<dbReference type="EMBL" id="JBHSQI010000002">
    <property type="protein sequence ID" value="MFC6152781.1"/>
    <property type="molecule type" value="Genomic_DNA"/>
</dbReference>
<evidence type="ECO:0000256" key="6">
    <source>
        <dbReference type="ARBA" id="ARBA00022777"/>
    </source>
</evidence>
<dbReference type="Pfam" id="PF00512">
    <property type="entry name" value="HisKA"/>
    <property type="match status" value="1"/>
</dbReference>
<evidence type="ECO:0000256" key="8">
    <source>
        <dbReference type="ARBA" id="ARBA00039401"/>
    </source>
</evidence>
<protein>
    <recommendedName>
        <fullName evidence="8">Sensor-like histidine kinase SenX3</fullName>
        <ecNumber evidence="3">2.7.13.3</ecNumber>
    </recommendedName>
</protein>
<organism evidence="12 13">
    <name type="scientific">Nocardioides yefusunii</name>
    <dbReference type="NCBI Taxonomy" id="2500546"/>
    <lineage>
        <taxon>Bacteria</taxon>
        <taxon>Bacillati</taxon>
        <taxon>Actinomycetota</taxon>
        <taxon>Actinomycetes</taxon>
        <taxon>Propionibacteriales</taxon>
        <taxon>Nocardioidaceae</taxon>
        <taxon>Nocardioides</taxon>
    </lineage>
</organism>